<dbReference type="NCBIfam" id="NF033218">
    <property type="entry name" value="anchor_AmaP"/>
    <property type="match status" value="1"/>
</dbReference>
<evidence type="ECO:0008006" key="4">
    <source>
        <dbReference type="Google" id="ProtNLM"/>
    </source>
</evidence>
<dbReference type="Proteomes" id="UP000677436">
    <property type="component" value="Chromosome"/>
</dbReference>
<sequence>MKLLDRVLVFFLSLFVTVASALGVWFFSGLGFSKHDTVRFVEALYAYPARQWTAISLSLLLMLIGLRLLVATVHRPGADRGVDRLTEIGYIRISLDTLESLAVKAARRVRGIRDLTARVRMSGNNASVGVGLKLTVDGETPIQTLSEDLQRVVKTHIEEIAGVTVDQISVYVTDTVQPDRTRIRVE</sequence>
<keyword evidence="1" id="KW-0472">Membrane</keyword>
<name>A0A8D5UEB6_9BACL</name>
<reference evidence="2" key="1">
    <citation type="journal article" date="2013" name="Int. J. Syst. Evol. Microbiol.">
        <title>Polycladomyces abyssicola gen. nov., sp. nov., a thermophilic filamentous bacterium isolated from hemipelagic sediment.</title>
        <authorList>
            <person name="Tsubouchi T."/>
            <person name="Shimane Y."/>
            <person name="Mori K."/>
            <person name="Usui K."/>
            <person name="Hiraki T."/>
            <person name="Tame A."/>
            <person name="Uematsu K."/>
            <person name="Maruyama T."/>
            <person name="Hatada Y."/>
        </authorList>
    </citation>
    <scope>NUCLEOTIDE SEQUENCE</scope>
    <source>
        <strain evidence="2">JIR-001</strain>
    </source>
</reference>
<dbReference type="RefSeq" id="WP_212774798.1">
    <property type="nucleotide sequence ID" value="NZ_AP024601.1"/>
</dbReference>
<evidence type="ECO:0000313" key="2">
    <source>
        <dbReference type="EMBL" id="BCU81590.1"/>
    </source>
</evidence>
<dbReference type="EMBL" id="AP024601">
    <property type="protein sequence ID" value="BCU81590.1"/>
    <property type="molecule type" value="Genomic_DNA"/>
</dbReference>
<evidence type="ECO:0000313" key="3">
    <source>
        <dbReference type="Proteomes" id="UP000677436"/>
    </source>
</evidence>
<feature type="transmembrane region" description="Helical" evidence="1">
    <location>
        <begin position="7"/>
        <end position="32"/>
    </location>
</feature>
<dbReference type="KEGG" id="pabs:JIR001_13730"/>
<feature type="transmembrane region" description="Helical" evidence="1">
    <location>
        <begin position="52"/>
        <end position="70"/>
    </location>
</feature>
<keyword evidence="1" id="KW-0812">Transmembrane</keyword>
<reference evidence="2" key="2">
    <citation type="journal article" date="2021" name="Microbiol. Resour. Announc.">
        <title>Complete Genome Sequence of Polycladomyces abyssicola JIR-001T, Isolated from Hemipelagic Sediment in Deep Seawater.</title>
        <authorList>
            <person name="Tsubouchi T."/>
            <person name="Kaneko Y."/>
        </authorList>
    </citation>
    <scope>NUCLEOTIDE SEQUENCE</scope>
    <source>
        <strain evidence="2">JIR-001</strain>
    </source>
</reference>
<evidence type="ECO:0000256" key="1">
    <source>
        <dbReference type="SAM" id="Phobius"/>
    </source>
</evidence>
<gene>
    <name evidence="2" type="ORF">JIR001_13730</name>
</gene>
<protein>
    <recommendedName>
        <fullName evidence="4">Alkaline shock response membrane anchor protein AmaP</fullName>
    </recommendedName>
</protein>
<proteinExistence type="predicted"/>
<keyword evidence="3" id="KW-1185">Reference proteome</keyword>
<organism evidence="2 3">
    <name type="scientific">Polycladomyces abyssicola</name>
    <dbReference type="NCBI Taxonomy" id="1125966"/>
    <lineage>
        <taxon>Bacteria</taxon>
        <taxon>Bacillati</taxon>
        <taxon>Bacillota</taxon>
        <taxon>Bacilli</taxon>
        <taxon>Bacillales</taxon>
        <taxon>Thermoactinomycetaceae</taxon>
        <taxon>Polycladomyces</taxon>
    </lineage>
</organism>
<accession>A0A8D5UEB6</accession>
<dbReference type="AlphaFoldDB" id="A0A8D5UEB6"/>
<keyword evidence="1" id="KW-1133">Transmembrane helix</keyword>